<keyword evidence="3" id="KW-1185">Reference proteome</keyword>
<feature type="domain" description="DUF5753" evidence="1">
    <location>
        <begin position="2"/>
        <end position="49"/>
    </location>
</feature>
<name>A0ABV9CK81_9ACTN</name>
<dbReference type="RefSeq" id="WP_380843305.1">
    <property type="nucleotide sequence ID" value="NZ_JBHSFP010000016.1"/>
</dbReference>
<evidence type="ECO:0000259" key="1">
    <source>
        <dbReference type="Pfam" id="PF19054"/>
    </source>
</evidence>
<protein>
    <submittedName>
        <fullName evidence="2">Scr1 family TA system antitoxin-like transcriptional regulator</fullName>
    </submittedName>
</protein>
<dbReference type="InterPro" id="IPR043917">
    <property type="entry name" value="DUF5753"/>
</dbReference>
<reference evidence="3" key="1">
    <citation type="journal article" date="2019" name="Int. J. Syst. Evol. Microbiol.">
        <title>The Global Catalogue of Microorganisms (GCM) 10K type strain sequencing project: providing services to taxonomists for standard genome sequencing and annotation.</title>
        <authorList>
            <consortium name="The Broad Institute Genomics Platform"/>
            <consortium name="The Broad Institute Genome Sequencing Center for Infectious Disease"/>
            <person name="Wu L."/>
            <person name="Ma J."/>
        </authorList>
    </citation>
    <scope>NUCLEOTIDE SEQUENCE [LARGE SCALE GENOMIC DNA]</scope>
    <source>
        <strain evidence="3">CGMCC 4.7132</strain>
    </source>
</reference>
<comment type="caution">
    <text evidence="2">The sequence shown here is derived from an EMBL/GenBank/DDBJ whole genome shotgun (WGS) entry which is preliminary data.</text>
</comment>
<sequence>MPGLFQTQAYARLILSAEPGVTPDEVDERVTGRGFIIAERQGSSFAAYVEGQPVAQAHSGSGEPE</sequence>
<dbReference type="EMBL" id="JBHSFP010000016">
    <property type="protein sequence ID" value="MFC4533649.1"/>
    <property type="molecule type" value="Genomic_DNA"/>
</dbReference>
<proteinExistence type="predicted"/>
<evidence type="ECO:0000313" key="3">
    <source>
        <dbReference type="Proteomes" id="UP001596004"/>
    </source>
</evidence>
<dbReference type="Pfam" id="PF19054">
    <property type="entry name" value="DUF5753"/>
    <property type="match status" value="1"/>
</dbReference>
<dbReference type="Proteomes" id="UP001596004">
    <property type="component" value="Unassembled WGS sequence"/>
</dbReference>
<evidence type="ECO:0000313" key="2">
    <source>
        <dbReference type="EMBL" id="MFC4533649.1"/>
    </source>
</evidence>
<accession>A0ABV9CK81</accession>
<organism evidence="2 3">
    <name type="scientific">Sphaerisporangium dianthi</name>
    <dbReference type="NCBI Taxonomy" id="1436120"/>
    <lineage>
        <taxon>Bacteria</taxon>
        <taxon>Bacillati</taxon>
        <taxon>Actinomycetota</taxon>
        <taxon>Actinomycetes</taxon>
        <taxon>Streptosporangiales</taxon>
        <taxon>Streptosporangiaceae</taxon>
        <taxon>Sphaerisporangium</taxon>
    </lineage>
</organism>
<gene>
    <name evidence="2" type="ORF">ACFO60_23025</name>
</gene>